<feature type="domain" description="DUF3741" evidence="2">
    <location>
        <begin position="193"/>
        <end position="213"/>
    </location>
</feature>
<evidence type="ECO:0008006" key="6">
    <source>
        <dbReference type="Google" id="ProtNLM"/>
    </source>
</evidence>
<feature type="region of interest" description="Disordered" evidence="1">
    <location>
        <begin position="272"/>
        <end position="292"/>
    </location>
</feature>
<evidence type="ECO:0000256" key="1">
    <source>
        <dbReference type="SAM" id="MobiDB-lite"/>
    </source>
</evidence>
<reference evidence="4" key="1">
    <citation type="journal article" date="2021" name="Front. Plant Sci.">
        <title>Chromosome-Scale Genome Assembly for Chinese Sour Jujube and Insights Into Its Genome Evolution and Domestication Signature.</title>
        <authorList>
            <person name="Shen L.-Y."/>
            <person name="Luo H."/>
            <person name="Wang X.-L."/>
            <person name="Wang X.-M."/>
            <person name="Qiu X.-J."/>
            <person name="Liu H."/>
            <person name="Zhou S.-S."/>
            <person name="Jia K.-H."/>
            <person name="Nie S."/>
            <person name="Bao Y.-T."/>
            <person name="Zhang R.-G."/>
            <person name="Yun Q.-Z."/>
            <person name="Chai Y.-H."/>
            <person name="Lu J.-Y."/>
            <person name="Li Y."/>
            <person name="Zhao S.-W."/>
            <person name="Mao J.-F."/>
            <person name="Jia S.-G."/>
            <person name="Mao Y.-M."/>
        </authorList>
    </citation>
    <scope>NUCLEOTIDE SEQUENCE</scope>
    <source>
        <strain evidence="4">AT0</strain>
        <tissue evidence="4">Leaf</tissue>
    </source>
</reference>
<dbReference type="AlphaFoldDB" id="A0A978VUG3"/>
<evidence type="ECO:0000259" key="3">
    <source>
        <dbReference type="Pfam" id="PF14309"/>
    </source>
</evidence>
<organism evidence="4 5">
    <name type="scientific">Ziziphus jujuba var. spinosa</name>
    <dbReference type="NCBI Taxonomy" id="714518"/>
    <lineage>
        <taxon>Eukaryota</taxon>
        <taxon>Viridiplantae</taxon>
        <taxon>Streptophyta</taxon>
        <taxon>Embryophyta</taxon>
        <taxon>Tracheophyta</taxon>
        <taxon>Spermatophyta</taxon>
        <taxon>Magnoliopsida</taxon>
        <taxon>eudicotyledons</taxon>
        <taxon>Gunneridae</taxon>
        <taxon>Pentapetalae</taxon>
        <taxon>rosids</taxon>
        <taxon>fabids</taxon>
        <taxon>Rosales</taxon>
        <taxon>Rhamnaceae</taxon>
        <taxon>Paliureae</taxon>
        <taxon>Ziziphus</taxon>
    </lineage>
</organism>
<dbReference type="Pfam" id="PF12552">
    <property type="entry name" value="DUF3741"/>
    <property type="match status" value="1"/>
</dbReference>
<gene>
    <name evidence="4" type="ORF">FEM48_Zijuj02G0076000</name>
</gene>
<feature type="compositionally biased region" description="Polar residues" evidence="1">
    <location>
        <begin position="272"/>
        <end position="282"/>
    </location>
</feature>
<dbReference type="InterPro" id="IPR025486">
    <property type="entry name" value="DUF4378"/>
</dbReference>
<dbReference type="EMBL" id="JAEACU010000002">
    <property type="protein sequence ID" value="KAH7542458.1"/>
    <property type="molecule type" value="Genomic_DNA"/>
</dbReference>
<evidence type="ECO:0000313" key="5">
    <source>
        <dbReference type="Proteomes" id="UP000813462"/>
    </source>
</evidence>
<evidence type="ECO:0000259" key="2">
    <source>
        <dbReference type="Pfam" id="PF12552"/>
    </source>
</evidence>
<name>A0A978VUG3_ZIZJJ</name>
<evidence type="ECO:0000313" key="4">
    <source>
        <dbReference type="EMBL" id="KAH7542458.1"/>
    </source>
</evidence>
<dbReference type="InterPro" id="IPR022212">
    <property type="entry name" value="DUF3741"/>
</dbReference>
<dbReference type="PANTHER" id="PTHR47071:SF2">
    <property type="entry name" value="PROTEIN TRM32"/>
    <property type="match status" value="1"/>
</dbReference>
<dbReference type="Pfam" id="PF14309">
    <property type="entry name" value="DUF4378"/>
    <property type="match status" value="1"/>
</dbReference>
<proteinExistence type="predicted"/>
<accession>A0A978VUG3</accession>
<feature type="compositionally biased region" description="Basic residues" evidence="1">
    <location>
        <begin position="98"/>
        <end position="107"/>
    </location>
</feature>
<comment type="caution">
    <text evidence="4">The sequence shown here is derived from an EMBL/GenBank/DDBJ whole genome shotgun (WGS) entry which is preliminary data.</text>
</comment>
<protein>
    <recommendedName>
        <fullName evidence="6">Protein TRM32-like</fullName>
    </recommendedName>
</protein>
<feature type="domain" description="DUF4378" evidence="3">
    <location>
        <begin position="656"/>
        <end position="816"/>
    </location>
</feature>
<sequence length="821" mass="92852">MGRQLQRLDSGFGGNQHSGCMWGILHILDYHRWHNVKKMLPYKRHGGRRRVHGPVSHVGNGIEKRILENRDVGEVNECMDAEGEPLLVKQQSTESISRNKRSGKARTKSSSAKERGESHKQWILSFPGHRTSSVHHIEPSVTCLGETSTNETTPLIIPQNSGNMSGVEDLGNDQIAMKQTICQENCDKLMEADILEIFKANKEFFLKILQDPDISKNHVQGLKKSNIKMRLTKSRSFPIADSSQAIKNRTSTLKYKQNEKWLFPKGEKSLAVNQAQKSVESNSQKDQHMDSLPCTANDHCTSSTSPSLPHGSSNHGWNQLVLNRFRDIKQKIKHALKESNKKNKPTTIEAALQSVPFGGNEMSNRSEITIGQNGNEIDGSNEDISKRSSHLVRRTSSLNESLDRYTQLFETSFGRATKLPHSRSLRVTNEEKVQSSGHARKSSRRNLSLPDLYSICSFLNGASHDAFRLGMPIKTIVDHSQTKPKIISFSEPLNVMVEDDFQNSMLERRDTSVDIEYSAGLKVSENDNGLPPTDGQMDVNESAVRESITHQEQEIGISEDTAREFPQTSRESIIETQFTDDVTSTAEFPMPEGSQLNPRFPHADESDSVVDIQNGHNTGSLPATDTTSNCENTENEDNHLDNCFLHFGPDIMENADFNYVRNVIELSGFVDNEQLRSCHSLDQPLNLSLFEELEACFHDELECHEDEVNCDCDHQILFDLINETLHEMNEKSFTYFPRPFSFSCNTRSIRKGQHLLEEVWPRISSCLSLRPELDQSLDDVVARDLWKGDGWMNLQWETQFVALELEDMISEELLDELVACL</sequence>
<feature type="region of interest" description="Disordered" evidence="1">
    <location>
        <begin position="83"/>
        <end position="118"/>
    </location>
</feature>
<dbReference type="Proteomes" id="UP000813462">
    <property type="component" value="Unassembled WGS sequence"/>
</dbReference>
<dbReference type="InterPro" id="IPR044257">
    <property type="entry name" value="TRM32-like"/>
</dbReference>
<dbReference type="PANTHER" id="PTHR47071">
    <property type="entry name" value="PROTEIN TRM32"/>
    <property type="match status" value="1"/>
</dbReference>